<dbReference type="AlphaFoldDB" id="A0A2M6R8U4"/>
<keyword evidence="5" id="KW-0699">rRNA-binding</keyword>
<gene>
    <name evidence="5" type="primary">rplE</name>
    <name evidence="9" type="ORF">COT79_02030</name>
</gene>
<feature type="domain" description="Large ribosomal subunit protein uL5 N-terminal" evidence="7">
    <location>
        <begin position="36"/>
        <end position="92"/>
    </location>
</feature>
<dbReference type="GO" id="GO:0006412">
    <property type="term" value="P:translation"/>
    <property type="evidence" value="ECO:0007669"/>
    <property type="project" value="UniProtKB-UniRule"/>
</dbReference>
<evidence type="ECO:0000256" key="4">
    <source>
        <dbReference type="ARBA" id="ARBA00035245"/>
    </source>
</evidence>
<proteinExistence type="inferred from homology"/>
<comment type="subunit">
    <text evidence="5">Part of the 50S ribosomal subunit; part of the 5S rRNA/L5/L18/L25 subcomplex. Contacts the 5S rRNA and the P site tRNA. Forms a bridge to the 30S subunit in the 70S ribosome.</text>
</comment>
<accession>A0A2M6R8U4</accession>
<comment type="function">
    <text evidence="5">This is 1 of the proteins that bind and probably mediate the attachment of the 5S RNA into the large ribosomal subunit, where it forms part of the central protuberance. In the 70S ribosome it contacts protein S13 of the 30S subunit (bridge B1b), connecting the 2 subunits; this bridge is implicated in subunit movement. Contacts the P site tRNA; the 5S rRNA and some of its associated proteins might help stabilize positioning of ribosome-bound tRNAs.</text>
</comment>
<evidence type="ECO:0000259" key="7">
    <source>
        <dbReference type="Pfam" id="PF00281"/>
    </source>
</evidence>
<evidence type="ECO:0000256" key="2">
    <source>
        <dbReference type="ARBA" id="ARBA00022980"/>
    </source>
</evidence>
<dbReference type="GO" id="GO:0005840">
    <property type="term" value="C:ribosome"/>
    <property type="evidence" value="ECO:0007669"/>
    <property type="project" value="UniProtKB-KW"/>
</dbReference>
<evidence type="ECO:0000259" key="8">
    <source>
        <dbReference type="Pfam" id="PF00673"/>
    </source>
</evidence>
<evidence type="ECO:0000256" key="6">
    <source>
        <dbReference type="RuleBase" id="RU003930"/>
    </source>
</evidence>
<dbReference type="InterPro" id="IPR002132">
    <property type="entry name" value="Ribosomal_uL5"/>
</dbReference>
<evidence type="ECO:0000313" key="10">
    <source>
        <dbReference type="Proteomes" id="UP000231162"/>
    </source>
</evidence>
<dbReference type="Pfam" id="PF00673">
    <property type="entry name" value="Ribosomal_L5_C"/>
    <property type="match status" value="1"/>
</dbReference>
<comment type="similarity">
    <text evidence="1 5 6">Belongs to the universal ribosomal protein uL5 family.</text>
</comment>
<dbReference type="GO" id="GO:0000049">
    <property type="term" value="F:tRNA binding"/>
    <property type="evidence" value="ECO:0007669"/>
    <property type="project" value="UniProtKB-UniRule"/>
</dbReference>
<reference evidence="10" key="1">
    <citation type="submission" date="2017-09" db="EMBL/GenBank/DDBJ databases">
        <title>Depth-based differentiation of microbial function through sediment-hosted aquifers and enrichment of novel symbionts in the deep terrestrial subsurface.</title>
        <authorList>
            <person name="Probst A.J."/>
            <person name="Ladd B."/>
            <person name="Jarett J.K."/>
            <person name="Geller-Mcgrath D.E."/>
            <person name="Sieber C.M.K."/>
            <person name="Emerson J.B."/>
            <person name="Anantharaman K."/>
            <person name="Thomas B.C."/>
            <person name="Malmstrom R."/>
            <person name="Stieglmeier M."/>
            <person name="Klingl A."/>
            <person name="Woyke T."/>
            <person name="Ryan C.M."/>
            <person name="Banfield J.F."/>
        </authorList>
    </citation>
    <scope>NUCLEOTIDE SEQUENCE [LARGE SCALE GENOMIC DNA]</scope>
</reference>
<dbReference type="NCBIfam" id="NF000585">
    <property type="entry name" value="PRK00010.1"/>
    <property type="match status" value="1"/>
</dbReference>
<evidence type="ECO:0000256" key="1">
    <source>
        <dbReference type="ARBA" id="ARBA00008553"/>
    </source>
</evidence>
<dbReference type="GO" id="GO:0003735">
    <property type="term" value="F:structural constituent of ribosome"/>
    <property type="evidence" value="ECO:0007669"/>
    <property type="project" value="InterPro"/>
</dbReference>
<dbReference type="SUPFAM" id="SSF55282">
    <property type="entry name" value="RL5-like"/>
    <property type="match status" value="1"/>
</dbReference>
<evidence type="ECO:0000313" key="9">
    <source>
        <dbReference type="EMBL" id="PIS06917.1"/>
    </source>
</evidence>
<evidence type="ECO:0000256" key="3">
    <source>
        <dbReference type="ARBA" id="ARBA00023274"/>
    </source>
</evidence>
<dbReference type="InterPro" id="IPR031309">
    <property type="entry name" value="Ribosomal_uL5_C"/>
</dbReference>
<keyword evidence="5" id="KW-0820">tRNA-binding</keyword>
<dbReference type="FunFam" id="3.30.1440.10:FF:000001">
    <property type="entry name" value="50S ribosomal protein L5"/>
    <property type="match status" value="1"/>
</dbReference>
<dbReference type="InterPro" id="IPR022803">
    <property type="entry name" value="Ribosomal_uL5_dom_sf"/>
</dbReference>
<comment type="caution">
    <text evidence="9">The sequence shown here is derived from an EMBL/GenBank/DDBJ whole genome shotgun (WGS) entry which is preliminary data.</text>
</comment>
<dbReference type="InterPro" id="IPR031310">
    <property type="entry name" value="Ribosomal_uL5_N"/>
</dbReference>
<dbReference type="GO" id="GO:0019843">
    <property type="term" value="F:rRNA binding"/>
    <property type="evidence" value="ECO:0007669"/>
    <property type="project" value="UniProtKB-UniRule"/>
</dbReference>
<dbReference type="PANTHER" id="PTHR11994">
    <property type="entry name" value="60S RIBOSOMAL PROTEIN L11-RELATED"/>
    <property type="match status" value="1"/>
</dbReference>
<dbReference type="Gene3D" id="3.30.1440.10">
    <property type="match status" value="1"/>
</dbReference>
<dbReference type="GO" id="GO:1990904">
    <property type="term" value="C:ribonucleoprotein complex"/>
    <property type="evidence" value="ECO:0007669"/>
    <property type="project" value="UniProtKB-KW"/>
</dbReference>
<organism evidence="9 10">
    <name type="scientific">Candidatus Berkelbacteria bacterium CG10_big_fil_rev_8_21_14_0_10_43_14</name>
    <dbReference type="NCBI Taxonomy" id="1974515"/>
    <lineage>
        <taxon>Bacteria</taxon>
        <taxon>Candidatus Berkelbacteria</taxon>
    </lineage>
</organism>
<name>A0A2M6R8U4_9BACT</name>
<dbReference type="PIRSF" id="PIRSF002161">
    <property type="entry name" value="Ribosomal_L5"/>
    <property type="match status" value="1"/>
</dbReference>
<dbReference type="Pfam" id="PF00281">
    <property type="entry name" value="Ribosomal_L5"/>
    <property type="match status" value="1"/>
</dbReference>
<sequence length="195" mass="21772">MQEMRRIDMKTVEKNTISEYIDNAVKNTATTLGIKNVMAYPTISKIVLNIGFGHDKGNNQLIHSLTQDLSFLSGQKPCITRAKKSIASFKLRQGEPIGLKTTLRGKRMYNFLYKLIHTTLPAIRDFRGISAHSMDAAGNYTIGLHDMSVFPEISFSKERISHGVEVCIVLSNATSKSAHILYTELGFPFVKEPHG</sequence>
<dbReference type="EMBL" id="PEZX01000029">
    <property type="protein sequence ID" value="PIS06917.1"/>
    <property type="molecule type" value="Genomic_DNA"/>
</dbReference>
<dbReference type="HAMAP" id="MF_01333_B">
    <property type="entry name" value="Ribosomal_uL5_B"/>
    <property type="match status" value="1"/>
</dbReference>
<keyword evidence="5" id="KW-0694">RNA-binding</keyword>
<dbReference type="Proteomes" id="UP000231162">
    <property type="component" value="Unassembled WGS sequence"/>
</dbReference>
<evidence type="ECO:0000256" key="5">
    <source>
        <dbReference type="HAMAP-Rule" id="MF_01333"/>
    </source>
</evidence>
<keyword evidence="3 5" id="KW-0687">Ribonucleoprotein</keyword>
<protein>
    <recommendedName>
        <fullName evidence="4 5">Large ribosomal subunit protein uL5</fullName>
    </recommendedName>
</protein>
<feature type="domain" description="Large ribosomal subunit protein uL5 C-terminal" evidence="8">
    <location>
        <begin position="96"/>
        <end position="189"/>
    </location>
</feature>
<keyword evidence="2 5" id="KW-0689">Ribosomal protein</keyword>
<dbReference type="InterPro" id="IPR020930">
    <property type="entry name" value="Ribosomal_uL5_bac-type"/>
</dbReference>